<feature type="compositionally biased region" description="Low complexity" evidence="1">
    <location>
        <begin position="890"/>
        <end position="903"/>
    </location>
</feature>
<dbReference type="InterPro" id="IPR040241">
    <property type="entry name" value="TRP_Flc/Pkd2-like"/>
</dbReference>
<proteinExistence type="predicted"/>
<name>A0A9W7DB71_9STRA</name>
<evidence type="ECO:0000256" key="3">
    <source>
        <dbReference type="SAM" id="SignalP"/>
    </source>
</evidence>
<keyword evidence="2" id="KW-0472">Membrane</keyword>
<dbReference type="Proteomes" id="UP001165121">
    <property type="component" value="Unassembled WGS sequence"/>
</dbReference>
<dbReference type="InterPro" id="IPR010308">
    <property type="entry name" value="TRP_C"/>
</dbReference>
<feature type="transmembrane region" description="Helical" evidence="2">
    <location>
        <begin position="731"/>
        <end position="750"/>
    </location>
</feature>
<keyword evidence="6" id="KW-1185">Reference proteome</keyword>
<feature type="transmembrane region" description="Helical" evidence="2">
    <location>
        <begin position="591"/>
        <end position="617"/>
    </location>
</feature>
<evidence type="ECO:0000259" key="4">
    <source>
        <dbReference type="Pfam" id="PF06011"/>
    </source>
</evidence>
<feature type="transmembrane region" description="Helical" evidence="2">
    <location>
        <begin position="672"/>
        <end position="694"/>
    </location>
</feature>
<feature type="region of interest" description="Disordered" evidence="1">
    <location>
        <begin position="208"/>
        <end position="275"/>
    </location>
</feature>
<dbReference type="PANTHER" id="PTHR31145:SF6">
    <property type="entry name" value="INTEGRAL MEMBRANE PROTEIN (AFU_ORTHOLOGUE AFUA_7G01610)"/>
    <property type="match status" value="1"/>
</dbReference>
<feature type="compositionally biased region" description="Basic and acidic residues" evidence="1">
    <location>
        <begin position="945"/>
        <end position="962"/>
    </location>
</feature>
<feature type="compositionally biased region" description="Low complexity" evidence="1">
    <location>
        <begin position="208"/>
        <end position="274"/>
    </location>
</feature>
<feature type="transmembrane region" description="Helical" evidence="2">
    <location>
        <begin position="638"/>
        <end position="660"/>
    </location>
</feature>
<dbReference type="GO" id="GO:0016020">
    <property type="term" value="C:membrane"/>
    <property type="evidence" value="ECO:0007669"/>
    <property type="project" value="TreeGrafter"/>
</dbReference>
<keyword evidence="2" id="KW-0812">Transmembrane</keyword>
<feature type="region of interest" description="Disordered" evidence="1">
    <location>
        <begin position="539"/>
        <end position="573"/>
    </location>
</feature>
<feature type="domain" description="TRP C-terminal" evidence="4">
    <location>
        <begin position="454"/>
        <end position="867"/>
    </location>
</feature>
<feature type="transmembrane region" description="Helical" evidence="2">
    <location>
        <begin position="756"/>
        <end position="774"/>
    </location>
</feature>
<dbReference type="OrthoDB" id="165358at2759"/>
<organism evidence="5 6">
    <name type="scientific">Phytophthora fragariaefolia</name>
    <dbReference type="NCBI Taxonomy" id="1490495"/>
    <lineage>
        <taxon>Eukaryota</taxon>
        <taxon>Sar</taxon>
        <taxon>Stramenopiles</taxon>
        <taxon>Oomycota</taxon>
        <taxon>Peronosporomycetes</taxon>
        <taxon>Peronosporales</taxon>
        <taxon>Peronosporaceae</taxon>
        <taxon>Phytophthora</taxon>
    </lineage>
</organism>
<sequence length="962" mass="98015">MNARLLALLGAAALAHTASATTTCPVYVQSQTTSTLTTPITKIVSSTSSGSGSGTATSSSSGSGGNFSNAGSQDGTHTADVGSSSSSSSSSDSTTAGSSGGTSTGTTGSADSTGSAGVSTDTTTTTTTTPSTTTTDSPSSTTATPSTTTAASTTAGSASSTTATGSTTTTATTAPAAATTTTTTSSGSSGTSAGTTASLSLGVRHLQATTAGTTTTGTTTTTTTGSTTGTAGTTGTTTSTAGTTNSTSTTGTTSTTTAGSGSATASVGSGSSSSDVLTCDSTFYSTWDTLSLKCGGSSIDVSSAVSASSCVIYSGSVGSTSGSTCVSICSFPACTNGAWVYGADDGIASSVYDGLSIESFLTSEVIAALEERSSTVSSFLSNSTMTNSEQCTYSSEDSFSSCTCSAMLIDSSASGSVADAAKKQQREQDEAEGVITKDKTTTTGSVVAATSKSVAGVTVAVTGIAAIASTAVGGVSSAGASLAAAGSTMAITTIEICQFGVLVNQMQLDGKSSALAQFGKSMAPAAFTFLPFGKLNESESDSSSSGSGSSSTSGRRLASSSGSSGSSSSSSSSQLTGIAKYSRQLNVKEDMLFIVTLAGVFCVMACVVGLFGVGYLLSGFVMPREEFLAKFFDKMIGLEVLVAILSQYTIGVTATFQIYYSVKYESITDPKCLLAIAAIIFLAAGILVYGYVVIKKHEAEIADVGTVQHLKKTVNMRYGPLYEEYKFKNRYFFAAKMMLALTTGVVTGCAGMSGTMQVSIILGLNVLFFFYLEIQSPHHSKFVQTTTSFVSIMKIAVLVLTFFLINAAASDGFPTSLQNGISVAIVGLNLFVLALLMIRSLYTFWQKFKLQRDAAYDQEEQTAQDYFKDETPAVQKDRAPSNAQQPSGLPVLQSQNSNVNNNPYVQGNAAVDSADEIRLRSATHENDGRQQTYDASRRSAANHYITEDRNTHGQRRNDVVEL</sequence>
<feature type="region of interest" description="Disordered" evidence="1">
    <location>
        <begin position="943"/>
        <end position="962"/>
    </location>
</feature>
<dbReference type="AlphaFoldDB" id="A0A9W7DB71"/>
<feature type="compositionally biased region" description="Low complexity" evidence="1">
    <location>
        <begin position="43"/>
        <end position="97"/>
    </location>
</feature>
<dbReference type="EMBL" id="BSXT01006661">
    <property type="protein sequence ID" value="GMF62763.1"/>
    <property type="molecule type" value="Genomic_DNA"/>
</dbReference>
<dbReference type="PANTHER" id="PTHR31145">
    <property type="entry name" value="INTEGRAL MEMBRANE PROTEIN (AFU_ORTHOLOGUE AFUA_7G01610)"/>
    <property type="match status" value="1"/>
</dbReference>
<comment type="caution">
    <text evidence="5">The sequence shown here is derived from an EMBL/GenBank/DDBJ whole genome shotgun (WGS) entry which is preliminary data.</text>
</comment>
<feature type="compositionally biased region" description="Low complexity" evidence="1">
    <location>
        <begin position="541"/>
        <end position="573"/>
    </location>
</feature>
<evidence type="ECO:0000313" key="5">
    <source>
        <dbReference type="EMBL" id="GMF62763.1"/>
    </source>
</evidence>
<evidence type="ECO:0000313" key="6">
    <source>
        <dbReference type="Proteomes" id="UP001165121"/>
    </source>
</evidence>
<protein>
    <submittedName>
        <fullName evidence="5">Unnamed protein product</fullName>
    </submittedName>
</protein>
<feature type="transmembrane region" description="Helical" evidence="2">
    <location>
        <begin position="821"/>
        <end position="842"/>
    </location>
</feature>
<feature type="signal peptide" evidence="3">
    <location>
        <begin position="1"/>
        <end position="20"/>
    </location>
</feature>
<feature type="chain" id="PRO_5040855420" evidence="3">
    <location>
        <begin position="21"/>
        <end position="962"/>
    </location>
</feature>
<dbReference type="Pfam" id="PF06011">
    <property type="entry name" value="TRP"/>
    <property type="match status" value="1"/>
</dbReference>
<feature type="compositionally biased region" description="Low complexity" evidence="1">
    <location>
        <begin position="104"/>
        <end position="196"/>
    </location>
</feature>
<keyword evidence="2" id="KW-1133">Transmembrane helix</keyword>
<keyword evidence="3" id="KW-0732">Signal</keyword>
<gene>
    <name evidence="5" type="ORF">Pfra01_002735000</name>
</gene>
<dbReference type="GO" id="GO:0055085">
    <property type="term" value="P:transmembrane transport"/>
    <property type="evidence" value="ECO:0007669"/>
    <property type="project" value="TreeGrafter"/>
</dbReference>
<feature type="transmembrane region" description="Helical" evidence="2">
    <location>
        <begin position="786"/>
        <end position="809"/>
    </location>
</feature>
<evidence type="ECO:0000256" key="1">
    <source>
        <dbReference type="SAM" id="MobiDB-lite"/>
    </source>
</evidence>
<evidence type="ECO:0000256" key="2">
    <source>
        <dbReference type="SAM" id="Phobius"/>
    </source>
</evidence>
<accession>A0A9W7DB71</accession>
<reference evidence="5" key="1">
    <citation type="submission" date="2023-04" db="EMBL/GenBank/DDBJ databases">
        <title>Phytophthora fragariaefolia NBRC 109709.</title>
        <authorList>
            <person name="Ichikawa N."/>
            <person name="Sato H."/>
            <person name="Tonouchi N."/>
        </authorList>
    </citation>
    <scope>NUCLEOTIDE SEQUENCE</scope>
    <source>
        <strain evidence="5">NBRC 109709</strain>
    </source>
</reference>
<feature type="region of interest" description="Disordered" evidence="1">
    <location>
        <begin position="43"/>
        <end position="196"/>
    </location>
</feature>
<feature type="region of interest" description="Disordered" evidence="1">
    <location>
        <begin position="872"/>
        <end position="906"/>
    </location>
</feature>